<accession>A0ABS5SYV5</accession>
<dbReference type="NCBIfam" id="TIGR01528">
    <property type="entry name" value="NMN_trans_PnuC"/>
    <property type="match status" value="1"/>
</dbReference>
<feature type="transmembrane region" description="Helical" evidence="10">
    <location>
        <begin position="22"/>
        <end position="40"/>
    </location>
</feature>
<dbReference type="NCBIfam" id="NF011926">
    <property type="entry name" value="PRK15397.1"/>
    <property type="match status" value="1"/>
</dbReference>
<feature type="transmembrane region" description="Helical" evidence="10">
    <location>
        <begin position="45"/>
        <end position="65"/>
    </location>
</feature>
<dbReference type="Proteomes" id="UP000790096">
    <property type="component" value="Unassembled WGS sequence"/>
</dbReference>
<evidence type="ECO:0000256" key="2">
    <source>
        <dbReference type="ARBA" id="ARBA00004651"/>
    </source>
</evidence>
<evidence type="ECO:0000256" key="9">
    <source>
        <dbReference type="ARBA" id="ARBA00023136"/>
    </source>
</evidence>
<organism evidence="11 12">
    <name type="scientific">Rosenbergiella gaditana</name>
    <dbReference type="NCBI Taxonomy" id="2726987"/>
    <lineage>
        <taxon>Bacteria</taxon>
        <taxon>Pseudomonadati</taxon>
        <taxon>Pseudomonadota</taxon>
        <taxon>Gammaproteobacteria</taxon>
        <taxon>Enterobacterales</taxon>
        <taxon>Erwiniaceae</taxon>
        <taxon>Rosenbergiella</taxon>
    </lineage>
</organism>
<evidence type="ECO:0000256" key="8">
    <source>
        <dbReference type="ARBA" id="ARBA00022989"/>
    </source>
</evidence>
<gene>
    <name evidence="11" type="ORF">HH682_12835</name>
</gene>
<keyword evidence="12" id="KW-1185">Reference proteome</keyword>
<evidence type="ECO:0000313" key="11">
    <source>
        <dbReference type="EMBL" id="MBT0725285.1"/>
    </source>
</evidence>
<dbReference type="RefSeq" id="WP_214237949.1">
    <property type="nucleotide sequence ID" value="NZ_JABBFR010000019.1"/>
</dbReference>
<sequence length="238" mass="27300">MNFFSINTLLVHIPWGKQGYDLSWIEAVGTLCGLLCIWLASKEKIINYLFGTVNVLLFAVIFYQIQLYSSLLLQIFFLLANIYGWYAWTRKTSSQQGELQIRWLGARARGMWLAVSIIAILMMTFFIDTIFGQFARLTVILLNQVGLEAQLPVLQPDAYPFWDACMTILSVVAMIFMTRKWVENWILWVIINIISVAIFTLQGVYAMSIEYMILTLIAMNGVRLWSSKASQNESPHTS</sequence>
<dbReference type="PANTHER" id="PTHR36122">
    <property type="entry name" value="NICOTINAMIDE RIBOSIDE TRANSPORTER PNUC"/>
    <property type="match status" value="1"/>
</dbReference>
<comment type="caution">
    <text evidence="11">The sequence shown here is derived from an EMBL/GenBank/DDBJ whole genome shotgun (WGS) entry which is preliminary data.</text>
</comment>
<dbReference type="EMBL" id="JABBFR010000019">
    <property type="protein sequence ID" value="MBT0725285.1"/>
    <property type="molecule type" value="Genomic_DNA"/>
</dbReference>
<comment type="subcellular location">
    <subcellularLocation>
        <location evidence="2">Cell membrane</location>
        <topology evidence="2">Multi-pass membrane protein</topology>
    </subcellularLocation>
</comment>
<feature type="transmembrane region" description="Helical" evidence="10">
    <location>
        <begin position="185"/>
        <end position="205"/>
    </location>
</feature>
<comment type="similarity">
    <text evidence="3">Belongs to the nicotinamide ribonucleoside (NR) uptake permease (TC 4.B.1) family.</text>
</comment>
<reference evidence="11 12" key="1">
    <citation type="submission" date="2020-04" db="EMBL/GenBank/DDBJ databases">
        <title>Genome sequencing of Rosenbergiella species.</title>
        <authorList>
            <person name="Alvarez-Perez S."/>
            <person name="Lievens B."/>
        </authorList>
    </citation>
    <scope>NUCLEOTIDE SEQUENCE [LARGE SCALE GENOMIC DNA]</scope>
    <source>
        <strain evidence="11 12">S61</strain>
    </source>
</reference>
<dbReference type="PANTHER" id="PTHR36122:SF2">
    <property type="entry name" value="NICOTINAMIDE RIBOSIDE TRANSPORTER PNUC"/>
    <property type="match status" value="1"/>
</dbReference>
<evidence type="ECO:0000256" key="10">
    <source>
        <dbReference type="SAM" id="Phobius"/>
    </source>
</evidence>
<evidence type="ECO:0000256" key="1">
    <source>
        <dbReference type="ARBA" id="ARBA00002672"/>
    </source>
</evidence>
<dbReference type="InterPro" id="IPR006419">
    <property type="entry name" value="NMN_transpt_PnuC"/>
</dbReference>
<evidence type="ECO:0000256" key="7">
    <source>
        <dbReference type="ARBA" id="ARBA00022692"/>
    </source>
</evidence>
<evidence type="ECO:0000256" key="6">
    <source>
        <dbReference type="ARBA" id="ARBA00022475"/>
    </source>
</evidence>
<feature type="transmembrane region" description="Helical" evidence="10">
    <location>
        <begin position="159"/>
        <end position="178"/>
    </location>
</feature>
<feature type="transmembrane region" description="Helical" evidence="10">
    <location>
        <begin position="71"/>
        <end position="89"/>
    </location>
</feature>
<proteinExistence type="inferred from homology"/>
<keyword evidence="5" id="KW-0813">Transport</keyword>
<keyword evidence="8 10" id="KW-1133">Transmembrane helix</keyword>
<protein>
    <recommendedName>
        <fullName evidence="4">Nicotinamide riboside transporter PnuC</fullName>
    </recommendedName>
</protein>
<evidence type="ECO:0000313" key="12">
    <source>
        <dbReference type="Proteomes" id="UP000790096"/>
    </source>
</evidence>
<keyword evidence="6" id="KW-1003">Cell membrane</keyword>
<keyword evidence="7 10" id="KW-0812">Transmembrane</keyword>
<feature type="transmembrane region" description="Helical" evidence="10">
    <location>
        <begin position="110"/>
        <end position="131"/>
    </location>
</feature>
<name>A0ABS5SYV5_9GAMM</name>
<comment type="function">
    <text evidence="1">Required for nicotinamide riboside transport across the inner membrane.</text>
</comment>
<keyword evidence="9 10" id="KW-0472">Membrane</keyword>
<dbReference type="Pfam" id="PF04973">
    <property type="entry name" value="NMN_transporter"/>
    <property type="match status" value="1"/>
</dbReference>
<evidence type="ECO:0000256" key="4">
    <source>
        <dbReference type="ARBA" id="ARBA00017522"/>
    </source>
</evidence>
<evidence type="ECO:0000256" key="3">
    <source>
        <dbReference type="ARBA" id="ARBA00006669"/>
    </source>
</evidence>
<evidence type="ECO:0000256" key="5">
    <source>
        <dbReference type="ARBA" id="ARBA00022448"/>
    </source>
</evidence>